<protein>
    <submittedName>
        <fullName evidence="3">NUDIX hydrolase</fullName>
    </submittedName>
</protein>
<proteinExistence type="predicted"/>
<dbReference type="Gene3D" id="3.90.79.10">
    <property type="entry name" value="Nucleoside Triphosphate Pyrophosphohydrolase"/>
    <property type="match status" value="1"/>
</dbReference>
<dbReference type="Proteomes" id="UP000680365">
    <property type="component" value="Unassembled WGS sequence"/>
</dbReference>
<dbReference type="InterPro" id="IPR000086">
    <property type="entry name" value="NUDIX_hydrolase_dom"/>
</dbReference>
<dbReference type="RefSeq" id="WP_213347930.1">
    <property type="nucleotide sequence ID" value="NZ_JAEDAM010000001.1"/>
</dbReference>
<comment type="caution">
    <text evidence="3">The sequence shown here is derived from an EMBL/GenBank/DDBJ whole genome shotgun (WGS) entry which is preliminary data.</text>
</comment>
<dbReference type="SUPFAM" id="SSF55811">
    <property type="entry name" value="Nudix"/>
    <property type="match status" value="1"/>
</dbReference>
<dbReference type="Pfam" id="PF00293">
    <property type="entry name" value="NUDIX"/>
    <property type="match status" value="1"/>
</dbReference>
<dbReference type="PROSITE" id="PS00893">
    <property type="entry name" value="NUDIX_BOX"/>
    <property type="match status" value="1"/>
</dbReference>
<dbReference type="PROSITE" id="PS51462">
    <property type="entry name" value="NUDIX"/>
    <property type="match status" value="1"/>
</dbReference>
<dbReference type="InterPro" id="IPR015797">
    <property type="entry name" value="NUDIX_hydrolase-like_dom_sf"/>
</dbReference>
<dbReference type="EMBL" id="JAEDAM010000001">
    <property type="protein sequence ID" value="MBS8121424.1"/>
    <property type="molecule type" value="Genomic_DNA"/>
</dbReference>
<evidence type="ECO:0000313" key="4">
    <source>
        <dbReference type="Proteomes" id="UP000680365"/>
    </source>
</evidence>
<reference evidence="3 4" key="1">
    <citation type="journal article" date="2021" name="Nat. Commun.">
        <title>Reductive evolution and unique predatory mode in the CPR bacterium Vampirococcus lugosii.</title>
        <authorList>
            <person name="Moreira D."/>
            <person name="Zivanovic Y."/>
            <person name="Lopez-Archilla A.I."/>
            <person name="Iniesto M."/>
            <person name="Lopez-Garcia P."/>
        </authorList>
    </citation>
    <scope>NUCLEOTIDE SEQUENCE [LARGE SCALE GENOMIC DNA]</scope>
    <source>
        <strain evidence="3">Chiprana</strain>
    </source>
</reference>
<dbReference type="GO" id="GO:0016787">
    <property type="term" value="F:hydrolase activity"/>
    <property type="evidence" value="ECO:0007669"/>
    <property type="project" value="UniProtKB-KW"/>
</dbReference>
<organism evidence="3 4">
    <name type="scientific">Candidatus Vampirococcus lugosii</name>
    <dbReference type="NCBI Taxonomy" id="2789015"/>
    <lineage>
        <taxon>Bacteria</taxon>
        <taxon>Candidatus Absconditibacteriota</taxon>
        <taxon>Vampirococcus</taxon>
    </lineage>
</organism>
<dbReference type="InterPro" id="IPR020084">
    <property type="entry name" value="NUDIX_hydrolase_CS"/>
</dbReference>
<evidence type="ECO:0000259" key="2">
    <source>
        <dbReference type="PROSITE" id="PS51462"/>
    </source>
</evidence>
<name>A0ABS5QJT5_9BACT</name>
<feature type="domain" description="Nudix hydrolase" evidence="2">
    <location>
        <begin position="14"/>
        <end position="154"/>
    </location>
</feature>
<evidence type="ECO:0000256" key="1">
    <source>
        <dbReference type="ARBA" id="ARBA00022801"/>
    </source>
</evidence>
<keyword evidence="1 3" id="KW-0378">Hydrolase</keyword>
<keyword evidence="4" id="KW-1185">Reference proteome</keyword>
<evidence type="ECO:0000313" key="3">
    <source>
        <dbReference type="EMBL" id="MBS8121424.1"/>
    </source>
</evidence>
<accession>A0ABS5QJT5</accession>
<gene>
    <name evidence="3" type="ORF">VAMP_2n117</name>
</gene>
<sequence>MDKKIFEGLNLGINEINGVGVVVKNSSNEILTVFENNPNESTWKKQGQESIVFGKINKGEQSIDTAQREIYEETGLEIPKQNFDFTGKVNIYYSKSHGVEKINLDIFETNFEGNLSNITNNEIISSRFVNIQSLIEKWKNDKSSIRPITFEAIFTNIVSGTQNFAAKTIQNGEYNKEYIKELNKIIKNIEKILKTKK</sequence>